<name>X6LQW6_RETFI</name>
<evidence type="ECO:0000313" key="2">
    <source>
        <dbReference type="Proteomes" id="UP000023152"/>
    </source>
</evidence>
<reference evidence="1 2" key="1">
    <citation type="journal article" date="2013" name="Curr. Biol.">
        <title>The Genome of the Foraminiferan Reticulomyxa filosa.</title>
        <authorList>
            <person name="Glockner G."/>
            <person name="Hulsmann N."/>
            <person name="Schleicher M."/>
            <person name="Noegel A.A."/>
            <person name="Eichinger L."/>
            <person name="Gallinger C."/>
            <person name="Pawlowski J."/>
            <person name="Sierra R."/>
            <person name="Euteneuer U."/>
            <person name="Pillet L."/>
            <person name="Moustafa A."/>
            <person name="Platzer M."/>
            <person name="Groth M."/>
            <person name="Szafranski K."/>
            <person name="Schliwa M."/>
        </authorList>
    </citation>
    <scope>NUCLEOTIDE SEQUENCE [LARGE SCALE GENOMIC DNA]</scope>
</reference>
<evidence type="ECO:0000313" key="1">
    <source>
        <dbReference type="EMBL" id="ETO03537.1"/>
    </source>
</evidence>
<keyword evidence="2" id="KW-1185">Reference proteome</keyword>
<protein>
    <submittedName>
        <fullName evidence="1">Uncharacterized protein</fullName>
    </submittedName>
</protein>
<gene>
    <name evidence="1" type="ORF">RFI_33865</name>
</gene>
<proteinExistence type="predicted"/>
<dbReference type="AlphaFoldDB" id="X6LQW6"/>
<dbReference type="EMBL" id="ASPP01033010">
    <property type="protein sequence ID" value="ETO03537.1"/>
    <property type="molecule type" value="Genomic_DNA"/>
</dbReference>
<accession>X6LQW6</accession>
<dbReference type="Proteomes" id="UP000023152">
    <property type="component" value="Unassembled WGS sequence"/>
</dbReference>
<sequence>MLYIYLHNQNDDINFCICFENISTIKNKVYNIIFCSLIEIDEISQKPISSLKLQYFDCPKKRRIPKLSIIQFVLHFFKNYHKWKKYLILKTRKQVSHIESLTVERSQLDERKQSCNWSLKLRYFKVDLTKKEILKKKDMAPQFRPEVETLQRWLSVCQDRRVLQARGILKLTTITNSENFEQLDEQNEDNIVTKKYHEPASLNIFSDKAVLDQITKGCSITHNRRENNDVNQQSMSGKCKSVQEIILITHTTQNYSWLIKLN</sequence>
<comment type="caution">
    <text evidence="1">The sequence shown here is derived from an EMBL/GenBank/DDBJ whole genome shotgun (WGS) entry which is preliminary data.</text>
</comment>
<organism evidence="1 2">
    <name type="scientific">Reticulomyxa filosa</name>
    <dbReference type="NCBI Taxonomy" id="46433"/>
    <lineage>
        <taxon>Eukaryota</taxon>
        <taxon>Sar</taxon>
        <taxon>Rhizaria</taxon>
        <taxon>Retaria</taxon>
        <taxon>Foraminifera</taxon>
        <taxon>Monothalamids</taxon>
        <taxon>Reticulomyxidae</taxon>
        <taxon>Reticulomyxa</taxon>
    </lineage>
</organism>